<proteinExistence type="predicted"/>
<dbReference type="Pfam" id="PF05638">
    <property type="entry name" value="T6SS_HCP"/>
    <property type="match status" value="1"/>
</dbReference>
<dbReference type="InterPro" id="IPR036624">
    <property type="entry name" value="Hcp1-lik_sf"/>
</dbReference>
<dbReference type="InterPro" id="IPR008514">
    <property type="entry name" value="T6SS_Hcp"/>
</dbReference>
<dbReference type="EMBL" id="LZEX01000043">
    <property type="protein sequence ID" value="OBU03381.1"/>
    <property type="molecule type" value="Genomic_DNA"/>
</dbReference>
<evidence type="ECO:0000313" key="1">
    <source>
        <dbReference type="EMBL" id="OBU03381.1"/>
    </source>
</evidence>
<dbReference type="SUPFAM" id="SSF141452">
    <property type="entry name" value="Hcp1-like"/>
    <property type="match status" value="1"/>
</dbReference>
<dbReference type="AlphaFoldDB" id="A0A1B8H2T0"/>
<evidence type="ECO:0000313" key="2">
    <source>
        <dbReference type="Proteomes" id="UP000092247"/>
    </source>
</evidence>
<dbReference type="NCBIfam" id="TIGR03344">
    <property type="entry name" value="VI_effect_Hcp1"/>
    <property type="match status" value="1"/>
</dbReference>
<dbReference type="Proteomes" id="UP000092247">
    <property type="component" value="Unassembled WGS sequence"/>
</dbReference>
<sequence>MADSIYLTLKGNKQGLISAGCSTYNSIGNRYQKDHTHKIMVYATDYEISRRQNVSHANFIFIKADDKSSPLLLSSIANNELLECEFEYYRIDQCGGLLHYKTIKLTKASIVKIGNIHPDSLIENEMYPKETISLKYESITLNHHAASTSGYSISNNI</sequence>
<organism evidence="1 2">
    <name type="scientific">Morganella psychrotolerans</name>
    <dbReference type="NCBI Taxonomy" id="368603"/>
    <lineage>
        <taxon>Bacteria</taxon>
        <taxon>Pseudomonadati</taxon>
        <taxon>Pseudomonadota</taxon>
        <taxon>Gammaproteobacteria</taxon>
        <taxon>Enterobacterales</taxon>
        <taxon>Morganellaceae</taxon>
        <taxon>Morganella</taxon>
    </lineage>
</organism>
<name>A0A1B8H2T0_9GAMM</name>
<dbReference type="Gene3D" id="2.30.110.20">
    <property type="entry name" value="Hcp1-like"/>
    <property type="match status" value="1"/>
</dbReference>
<dbReference type="PANTHER" id="PTHR34319">
    <property type="entry name" value="MAJOR EXPORTED PROTEIN"/>
    <property type="match status" value="1"/>
</dbReference>
<protein>
    <submittedName>
        <fullName evidence="1">Type VI secretion system protein</fullName>
    </submittedName>
</protein>
<dbReference type="PANTHER" id="PTHR34319:SF7">
    <property type="entry name" value="HNH ENDONUCLEASE DOMAIN-CONTAINING PROTEIN"/>
    <property type="match status" value="1"/>
</dbReference>
<accession>A0A1B8H2T0</accession>
<comment type="caution">
    <text evidence="1">The sequence shown here is derived from an EMBL/GenBank/DDBJ whole genome shotgun (WGS) entry which is preliminary data.</text>
</comment>
<dbReference type="RefSeq" id="WP_067425723.1">
    <property type="nucleotide sequence ID" value="NZ_LZEX01000043.1"/>
</dbReference>
<dbReference type="InterPro" id="IPR052947">
    <property type="entry name" value="T6SS_Hcp1_domain"/>
</dbReference>
<reference evidence="1 2" key="1">
    <citation type="submission" date="2016-06" db="EMBL/GenBank/DDBJ databases">
        <authorList>
            <person name="Kjaerup R.B."/>
            <person name="Dalgaard T.S."/>
            <person name="Juul-Madsen H.R."/>
        </authorList>
    </citation>
    <scope>NUCLEOTIDE SEQUENCE [LARGE SCALE GENOMIC DNA]</scope>
    <source>
        <strain evidence="1 2">GCSL-Mp3</strain>
    </source>
</reference>
<gene>
    <name evidence="1" type="ORF">AYY17_10360</name>
</gene>